<comment type="caution">
    <text evidence="1">The sequence shown here is derived from an EMBL/GenBank/DDBJ whole genome shotgun (WGS) entry which is preliminary data.</text>
</comment>
<accession>A0A392T1A8</accession>
<dbReference type="EMBL" id="LXQA010475183">
    <property type="protein sequence ID" value="MCI54167.1"/>
    <property type="molecule type" value="Genomic_DNA"/>
</dbReference>
<evidence type="ECO:0000313" key="1">
    <source>
        <dbReference type="EMBL" id="MCI54167.1"/>
    </source>
</evidence>
<feature type="non-terminal residue" evidence="1">
    <location>
        <position position="1"/>
    </location>
</feature>
<organism evidence="1 2">
    <name type="scientific">Trifolium medium</name>
    <dbReference type="NCBI Taxonomy" id="97028"/>
    <lineage>
        <taxon>Eukaryota</taxon>
        <taxon>Viridiplantae</taxon>
        <taxon>Streptophyta</taxon>
        <taxon>Embryophyta</taxon>
        <taxon>Tracheophyta</taxon>
        <taxon>Spermatophyta</taxon>
        <taxon>Magnoliopsida</taxon>
        <taxon>eudicotyledons</taxon>
        <taxon>Gunneridae</taxon>
        <taxon>Pentapetalae</taxon>
        <taxon>rosids</taxon>
        <taxon>fabids</taxon>
        <taxon>Fabales</taxon>
        <taxon>Fabaceae</taxon>
        <taxon>Papilionoideae</taxon>
        <taxon>50 kb inversion clade</taxon>
        <taxon>NPAAA clade</taxon>
        <taxon>Hologalegina</taxon>
        <taxon>IRL clade</taxon>
        <taxon>Trifolieae</taxon>
        <taxon>Trifolium</taxon>
    </lineage>
</organism>
<keyword evidence="2" id="KW-1185">Reference proteome</keyword>
<dbReference type="Proteomes" id="UP000265520">
    <property type="component" value="Unassembled WGS sequence"/>
</dbReference>
<protein>
    <submittedName>
        <fullName evidence="1">Uncharacterized protein</fullName>
    </submittedName>
</protein>
<dbReference type="AlphaFoldDB" id="A0A392T1A8"/>
<sequence length="88" mass="9605">ITVCSLATAIGRGLKPLDARIDPPNQITQGVLDWAKNWPKSTPARSSEQRSCSDTSYKRLSHVFRIARAHALLDVSAFPQFAGQLITG</sequence>
<name>A0A392T1A8_9FABA</name>
<reference evidence="1 2" key="1">
    <citation type="journal article" date="2018" name="Front. Plant Sci.">
        <title>Red Clover (Trifolium pratense) and Zigzag Clover (T. medium) - A Picture of Genomic Similarities and Differences.</title>
        <authorList>
            <person name="Dluhosova J."/>
            <person name="Istvanek J."/>
            <person name="Nedelnik J."/>
            <person name="Repkova J."/>
        </authorList>
    </citation>
    <scope>NUCLEOTIDE SEQUENCE [LARGE SCALE GENOMIC DNA]</scope>
    <source>
        <strain evidence="2">cv. 10/8</strain>
        <tissue evidence="1">Leaf</tissue>
    </source>
</reference>
<evidence type="ECO:0000313" key="2">
    <source>
        <dbReference type="Proteomes" id="UP000265520"/>
    </source>
</evidence>
<proteinExistence type="predicted"/>